<name>A0AAN4ZJK2_9BILA</name>
<dbReference type="SUPFAM" id="SSF56112">
    <property type="entry name" value="Protein kinase-like (PK-like)"/>
    <property type="match status" value="1"/>
</dbReference>
<dbReference type="GO" id="GO:0005634">
    <property type="term" value="C:nucleus"/>
    <property type="evidence" value="ECO:0007669"/>
    <property type="project" value="TreeGrafter"/>
</dbReference>
<keyword evidence="3" id="KW-0418">Kinase</keyword>
<evidence type="ECO:0000313" key="7">
    <source>
        <dbReference type="EMBL" id="GMR38175.1"/>
    </source>
</evidence>
<dbReference type="PANTHER" id="PTHR11042:SF91">
    <property type="entry name" value="EUKARYOTIC TRANSLATION INITIATION FACTOR 2-ALPHA KINASE"/>
    <property type="match status" value="1"/>
</dbReference>
<dbReference type="Pfam" id="PF00069">
    <property type="entry name" value="Pkinase"/>
    <property type="match status" value="1"/>
</dbReference>
<keyword evidence="1" id="KW-0808">Transferase</keyword>
<comment type="caution">
    <text evidence="7">The sequence shown here is derived from an EMBL/GenBank/DDBJ whole genome shotgun (WGS) entry which is preliminary data.</text>
</comment>
<dbReference type="AlphaFoldDB" id="A0AAN4ZJK2"/>
<gene>
    <name evidence="7" type="ORF">PMAYCL1PPCAC_08370</name>
</gene>
<dbReference type="InterPro" id="IPR050339">
    <property type="entry name" value="CC_SR_Kinase"/>
</dbReference>
<dbReference type="Gene3D" id="1.10.510.10">
    <property type="entry name" value="Transferase(Phosphotransferase) domain 1"/>
    <property type="match status" value="1"/>
</dbReference>
<dbReference type="InterPro" id="IPR000719">
    <property type="entry name" value="Prot_kinase_dom"/>
</dbReference>
<feature type="non-terminal residue" evidence="7">
    <location>
        <position position="1"/>
    </location>
</feature>
<evidence type="ECO:0000256" key="5">
    <source>
        <dbReference type="ARBA" id="ARBA00037982"/>
    </source>
</evidence>
<dbReference type="PROSITE" id="PS50011">
    <property type="entry name" value="PROTEIN_KINASE_DOM"/>
    <property type="match status" value="1"/>
</dbReference>
<evidence type="ECO:0000256" key="3">
    <source>
        <dbReference type="ARBA" id="ARBA00022777"/>
    </source>
</evidence>
<feature type="domain" description="Protein kinase" evidence="6">
    <location>
        <begin position="1"/>
        <end position="88"/>
    </location>
</feature>
<evidence type="ECO:0000313" key="8">
    <source>
        <dbReference type="Proteomes" id="UP001328107"/>
    </source>
</evidence>
<keyword evidence="4" id="KW-0067">ATP-binding</keyword>
<protein>
    <recommendedName>
        <fullName evidence="6">Protein kinase domain-containing protein</fullName>
    </recommendedName>
</protein>
<sequence length="88" mass="9828">YIHNNGFFHRDLKPSNILVVSEDIVKICDLGIATESDDGTGWHSNIGTDVYRAPEQNMIYDRRVDIFSAGLILLEMCVVMSGNGKIEV</sequence>
<dbReference type="PROSITE" id="PS00108">
    <property type="entry name" value="PROTEIN_KINASE_ST"/>
    <property type="match status" value="1"/>
</dbReference>
<dbReference type="GO" id="GO:0005737">
    <property type="term" value="C:cytoplasm"/>
    <property type="evidence" value="ECO:0007669"/>
    <property type="project" value="TreeGrafter"/>
</dbReference>
<evidence type="ECO:0000259" key="6">
    <source>
        <dbReference type="PROSITE" id="PS50011"/>
    </source>
</evidence>
<dbReference type="InterPro" id="IPR008271">
    <property type="entry name" value="Ser/Thr_kinase_AS"/>
</dbReference>
<organism evidence="7 8">
    <name type="scientific">Pristionchus mayeri</name>
    <dbReference type="NCBI Taxonomy" id="1317129"/>
    <lineage>
        <taxon>Eukaryota</taxon>
        <taxon>Metazoa</taxon>
        <taxon>Ecdysozoa</taxon>
        <taxon>Nematoda</taxon>
        <taxon>Chromadorea</taxon>
        <taxon>Rhabditida</taxon>
        <taxon>Rhabditina</taxon>
        <taxon>Diplogasteromorpha</taxon>
        <taxon>Diplogasteroidea</taxon>
        <taxon>Neodiplogasteridae</taxon>
        <taxon>Pristionchus</taxon>
    </lineage>
</organism>
<feature type="non-terminal residue" evidence="7">
    <location>
        <position position="88"/>
    </location>
</feature>
<proteinExistence type="inferred from homology"/>
<evidence type="ECO:0000256" key="4">
    <source>
        <dbReference type="ARBA" id="ARBA00022840"/>
    </source>
</evidence>
<keyword evidence="2" id="KW-0547">Nucleotide-binding</keyword>
<evidence type="ECO:0000256" key="1">
    <source>
        <dbReference type="ARBA" id="ARBA00022679"/>
    </source>
</evidence>
<reference evidence="8" key="1">
    <citation type="submission" date="2022-10" db="EMBL/GenBank/DDBJ databases">
        <title>Genome assembly of Pristionchus species.</title>
        <authorList>
            <person name="Yoshida K."/>
            <person name="Sommer R.J."/>
        </authorList>
    </citation>
    <scope>NUCLEOTIDE SEQUENCE [LARGE SCALE GENOMIC DNA]</scope>
    <source>
        <strain evidence="8">RS5460</strain>
    </source>
</reference>
<evidence type="ECO:0000256" key="2">
    <source>
        <dbReference type="ARBA" id="ARBA00022741"/>
    </source>
</evidence>
<dbReference type="EMBL" id="BTRK01000002">
    <property type="protein sequence ID" value="GMR38175.1"/>
    <property type="molecule type" value="Genomic_DNA"/>
</dbReference>
<accession>A0AAN4ZJK2</accession>
<comment type="similarity">
    <text evidence="5">Belongs to the protein kinase superfamily. Ser/Thr protein kinase family. GCN2 subfamily.</text>
</comment>
<keyword evidence="8" id="KW-1185">Reference proteome</keyword>
<dbReference type="PANTHER" id="PTHR11042">
    <property type="entry name" value="EUKARYOTIC TRANSLATION INITIATION FACTOR 2-ALPHA KINASE EIF2-ALPHA KINASE -RELATED"/>
    <property type="match status" value="1"/>
</dbReference>
<dbReference type="GO" id="GO:0005524">
    <property type="term" value="F:ATP binding"/>
    <property type="evidence" value="ECO:0007669"/>
    <property type="project" value="UniProtKB-KW"/>
</dbReference>
<dbReference type="Proteomes" id="UP001328107">
    <property type="component" value="Unassembled WGS sequence"/>
</dbReference>
<dbReference type="GO" id="GO:0004694">
    <property type="term" value="F:eukaryotic translation initiation factor 2alpha kinase activity"/>
    <property type="evidence" value="ECO:0007669"/>
    <property type="project" value="TreeGrafter"/>
</dbReference>
<dbReference type="InterPro" id="IPR011009">
    <property type="entry name" value="Kinase-like_dom_sf"/>
</dbReference>